<feature type="compositionally biased region" description="Low complexity" evidence="1">
    <location>
        <begin position="117"/>
        <end position="128"/>
    </location>
</feature>
<feature type="compositionally biased region" description="Basic residues" evidence="1">
    <location>
        <begin position="135"/>
        <end position="144"/>
    </location>
</feature>
<feature type="compositionally biased region" description="Low complexity" evidence="1">
    <location>
        <begin position="162"/>
        <end position="177"/>
    </location>
</feature>
<accession>A0A8T0USK7</accession>
<dbReference type="Proteomes" id="UP000823388">
    <property type="component" value="Chromosome 3K"/>
</dbReference>
<evidence type="ECO:0000313" key="3">
    <source>
        <dbReference type="Proteomes" id="UP000823388"/>
    </source>
</evidence>
<name>A0A8T0USK7_PANVG</name>
<feature type="region of interest" description="Disordered" evidence="1">
    <location>
        <begin position="1"/>
        <end position="23"/>
    </location>
</feature>
<feature type="compositionally biased region" description="Low complexity" evidence="1">
    <location>
        <begin position="1"/>
        <end position="19"/>
    </location>
</feature>
<keyword evidence="3" id="KW-1185">Reference proteome</keyword>
<feature type="compositionally biased region" description="Low complexity" evidence="1">
    <location>
        <begin position="36"/>
        <end position="47"/>
    </location>
</feature>
<dbReference type="EMBL" id="CM029041">
    <property type="protein sequence ID" value="KAG2625277.1"/>
    <property type="molecule type" value="Genomic_DNA"/>
</dbReference>
<evidence type="ECO:0000313" key="2">
    <source>
        <dbReference type="EMBL" id="KAG2625277.1"/>
    </source>
</evidence>
<feature type="compositionally biased region" description="Low complexity" evidence="1">
    <location>
        <begin position="185"/>
        <end position="209"/>
    </location>
</feature>
<comment type="caution">
    <text evidence="2">The sequence shown here is derived from an EMBL/GenBank/DDBJ whole genome shotgun (WGS) entry which is preliminary data.</text>
</comment>
<organism evidence="2 3">
    <name type="scientific">Panicum virgatum</name>
    <name type="common">Blackwell switchgrass</name>
    <dbReference type="NCBI Taxonomy" id="38727"/>
    <lineage>
        <taxon>Eukaryota</taxon>
        <taxon>Viridiplantae</taxon>
        <taxon>Streptophyta</taxon>
        <taxon>Embryophyta</taxon>
        <taxon>Tracheophyta</taxon>
        <taxon>Spermatophyta</taxon>
        <taxon>Magnoliopsida</taxon>
        <taxon>Liliopsida</taxon>
        <taxon>Poales</taxon>
        <taxon>Poaceae</taxon>
        <taxon>PACMAD clade</taxon>
        <taxon>Panicoideae</taxon>
        <taxon>Panicodae</taxon>
        <taxon>Paniceae</taxon>
        <taxon>Panicinae</taxon>
        <taxon>Panicum</taxon>
        <taxon>Panicum sect. Hiantes</taxon>
    </lineage>
</organism>
<dbReference type="AlphaFoldDB" id="A0A8T0USK7"/>
<evidence type="ECO:0000256" key="1">
    <source>
        <dbReference type="SAM" id="MobiDB-lite"/>
    </source>
</evidence>
<reference evidence="2" key="1">
    <citation type="submission" date="2020-05" db="EMBL/GenBank/DDBJ databases">
        <title>WGS assembly of Panicum virgatum.</title>
        <authorList>
            <person name="Lovell J.T."/>
            <person name="Jenkins J."/>
            <person name="Shu S."/>
            <person name="Juenger T.E."/>
            <person name="Schmutz J."/>
        </authorList>
    </citation>
    <scope>NUCLEOTIDE SEQUENCE</scope>
    <source>
        <strain evidence="2">AP13</strain>
    </source>
</reference>
<gene>
    <name evidence="2" type="ORF">PVAP13_3KG203713</name>
</gene>
<feature type="region of interest" description="Disordered" evidence="1">
    <location>
        <begin position="36"/>
        <end position="217"/>
    </location>
</feature>
<sequence length="235" mass="24587">MVFLSSACSSSPASPRCSSFPPPMSRIAAVEKTANATLARGGATGLAPPWPRRSRRRRRLEAEARPPPAGSARIDPGLRHRSGRRLAGIAAPLLPSQRPVRTRSPVRRGAASATGMARPLARPPARGAQPPPPRPRARGHRRASPKGCGRADAAAGSRLRARILAPLRSRPRLLPSPFHTSPSGTCSSSANPATTTCPTPRPRAAASPAELERRAAPRVTCPRIASYAAAANGPP</sequence>
<proteinExistence type="predicted"/>
<protein>
    <submittedName>
        <fullName evidence="2">Uncharacterized protein</fullName>
    </submittedName>
</protein>